<feature type="compositionally biased region" description="Pro residues" evidence="1">
    <location>
        <begin position="113"/>
        <end position="125"/>
    </location>
</feature>
<comment type="caution">
    <text evidence="2">The sequence shown here is derived from an EMBL/GenBank/DDBJ whole genome shotgun (WGS) entry which is preliminary data.</text>
</comment>
<evidence type="ECO:0000256" key="1">
    <source>
        <dbReference type="SAM" id="MobiDB-lite"/>
    </source>
</evidence>
<reference evidence="2" key="1">
    <citation type="submission" date="2020-08" db="EMBL/GenBank/DDBJ databases">
        <title>Multicomponent nature underlies the extraordinary mechanical properties of spider dragline silk.</title>
        <authorList>
            <person name="Kono N."/>
            <person name="Nakamura H."/>
            <person name="Mori M."/>
            <person name="Yoshida Y."/>
            <person name="Ohtoshi R."/>
            <person name="Malay A.D."/>
            <person name="Moran D.A.P."/>
            <person name="Tomita M."/>
            <person name="Numata K."/>
            <person name="Arakawa K."/>
        </authorList>
    </citation>
    <scope>NUCLEOTIDE SEQUENCE</scope>
</reference>
<protein>
    <submittedName>
        <fullName evidence="2">Uncharacterized protein</fullName>
    </submittedName>
</protein>
<evidence type="ECO:0000313" key="2">
    <source>
        <dbReference type="EMBL" id="GFS98004.1"/>
    </source>
</evidence>
<gene>
    <name evidence="2" type="ORF">NPIL_486641</name>
</gene>
<dbReference type="AlphaFoldDB" id="A0A8X6TDB2"/>
<accession>A0A8X6TDB2</accession>
<feature type="region of interest" description="Disordered" evidence="1">
    <location>
        <begin position="85"/>
        <end position="125"/>
    </location>
</feature>
<evidence type="ECO:0000313" key="3">
    <source>
        <dbReference type="Proteomes" id="UP000887013"/>
    </source>
</evidence>
<proteinExistence type="predicted"/>
<dbReference type="EMBL" id="BMAW01006245">
    <property type="protein sequence ID" value="GFS98004.1"/>
    <property type="molecule type" value="Genomic_DNA"/>
</dbReference>
<dbReference type="Proteomes" id="UP000887013">
    <property type="component" value="Unassembled WGS sequence"/>
</dbReference>
<keyword evidence="3" id="KW-1185">Reference proteome</keyword>
<sequence length="125" mass="14256">MLHRRTVLEPYACYPIPVGMHYILITVQKTALDVIPESVFPELMRNGFHLSDFRKSKYYQKVYKSPLLIDICLSSRGGYSWETIGSLPRQKTPPPVHLSPPESMFTSPQPVHLFPPEPTFTSSPP</sequence>
<organism evidence="2 3">
    <name type="scientific">Nephila pilipes</name>
    <name type="common">Giant wood spider</name>
    <name type="synonym">Nephila maculata</name>
    <dbReference type="NCBI Taxonomy" id="299642"/>
    <lineage>
        <taxon>Eukaryota</taxon>
        <taxon>Metazoa</taxon>
        <taxon>Ecdysozoa</taxon>
        <taxon>Arthropoda</taxon>
        <taxon>Chelicerata</taxon>
        <taxon>Arachnida</taxon>
        <taxon>Araneae</taxon>
        <taxon>Araneomorphae</taxon>
        <taxon>Entelegynae</taxon>
        <taxon>Araneoidea</taxon>
        <taxon>Nephilidae</taxon>
        <taxon>Nephila</taxon>
    </lineage>
</organism>
<name>A0A8X6TDB2_NEPPI</name>